<evidence type="ECO:0000256" key="3">
    <source>
        <dbReference type="ARBA" id="ARBA00022729"/>
    </source>
</evidence>
<dbReference type="InterPro" id="IPR059226">
    <property type="entry name" value="Choice_anch_Q_dom"/>
</dbReference>
<evidence type="ECO:0000256" key="1">
    <source>
        <dbReference type="ARBA" id="ARBA00004613"/>
    </source>
</evidence>
<dbReference type="KEGG" id="plue:EWM63_01965"/>
<reference evidence="7 8" key="1">
    <citation type="submission" date="2019-02" db="EMBL/GenBank/DDBJ databases">
        <title>Draft Genome Sequences of Six Type Strains of the Genus Massilia.</title>
        <authorList>
            <person name="Miess H."/>
            <person name="Frediansyhah A."/>
            <person name="Gross H."/>
        </authorList>
    </citation>
    <scope>NUCLEOTIDE SEQUENCE [LARGE SCALE GENOMIC DNA]</scope>
    <source>
        <strain evidence="7 8">DSM 17473</strain>
    </source>
</reference>
<dbReference type="EMBL" id="CP035913">
    <property type="protein sequence ID" value="QBE61909.1"/>
    <property type="molecule type" value="Genomic_DNA"/>
</dbReference>
<name>A0A4P6KS32_9BURK</name>
<evidence type="ECO:0000259" key="6">
    <source>
        <dbReference type="Pfam" id="PF13229"/>
    </source>
</evidence>
<protein>
    <submittedName>
        <fullName evidence="7">Right-handed parallel beta-helix repeat-containing protein</fullName>
    </submittedName>
</protein>
<keyword evidence="2" id="KW-0964">Secreted</keyword>
<evidence type="ECO:0000256" key="5">
    <source>
        <dbReference type="SAM" id="SignalP"/>
    </source>
</evidence>
<dbReference type="InterPro" id="IPR006626">
    <property type="entry name" value="PbH1"/>
</dbReference>
<dbReference type="InterPro" id="IPR052052">
    <property type="entry name" value="Polysaccharide_Lyase_9"/>
</dbReference>
<dbReference type="Pfam" id="PF13229">
    <property type="entry name" value="Beta_helix"/>
    <property type="match status" value="1"/>
</dbReference>
<dbReference type="OrthoDB" id="7300353at2"/>
<dbReference type="InterPro" id="IPR012334">
    <property type="entry name" value="Pectin_lyas_fold"/>
</dbReference>
<comment type="subcellular location">
    <subcellularLocation>
        <location evidence="1">Secreted</location>
    </subcellularLocation>
</comment>
<dbReference type="Gene3D" id="2.160.20.10">
    <property type="entry name" value="Single-stranded right-handed beta-helix, Pectin lyase-like"/>
    <property type="match status" value="1"/>
</dbReference>
<feature type="domain" description="Right handed beta helix" evidence="6">
    <location>
        <begin position="165"/>
        <end position="265"/>
    </location>
</feature>
<dbReference type="SMART" id="SM00710">
    <property type="entry name" value="PbH1"/>
    <property type="match status" value="5"/>
</dbReference>
<dbReference type="GO" id="GO:0016837">
    <property type="term" value="F:carbon-oxygen lyase activity, acting on polysaccharides"/>
    <property type="evidence" value="ECO:0007669"/>
    <property type="project" value="TreeGrafter"/>
</dbReference>
<dbReference type="PANTHER" id="PTHR40088">
    <property type="entry name" value="PECTATE LYASE (EUROFUNG)"/>
    <property type="match status" value="1"/>
</dbReference>
<evidence type="ECO:0000256" key="2">
    <source>
        <dbReference type="ARBA" id="ARBA00022525"/>
    </source>
</evidence>
<organism evidence="7 8">
    <name type="scientific">Pseudoduganella lutea</name>
    <dbReference type="NCBI Taxonomy" id="321985"/>
    <lineage>
        <taxon>Bacteria</taxon>
        <taxon>Pseudomonadati</taxon>
        <taxon>Pseudomonadota</taxon>
        <taxon>Betaproteobacteria</taxon>
        <taxon>Burkholderiales</taxon>
        <taxon>Oxalobacteraceae</taxon>
        <taxon>Telluria group</taxon>
        <taxon>Pseudoduganella</taxon>
    </lineage>
</organism>
<feature type="compositionally biased region" description="Basic and acidic residues" evidence="4">
    <location>
        <begin position="467"/>
        <end position="476"/>
    </location>
</feature>
<accession>A0A4P6KS32</accession>
<dbReference type="AlphaFoldDB" id="A0A4P6KS32"/>
<sequence>MTLRLIPTTLSLLVSFAVSHAAFATEWHVAPNGDNSRDGRTPATAFRTLQHAESVVQPGDVVLLASGDYPSDPASDRADGSALLKITRSGRPDAWITWKAAPKARPVLHPRAWAGIQVEGSYHIIEGLTLVGANDEIALVKALEAPKKATKDPYYNTNGILVEGRRNGADSKPHHVVIRNNSVSKFPGGGITAIEADHVTVENNEVFDNAWFMEYGGSGITFLTNWQVDDAPGYHIVVRGNKVWNNRTMVPWSKIGKLSDGNGILLDVTDQAGGSGGATNPNADAVVQAARPAAQKVEAATATADPAPPPGVAKGKRPVWTARSLIANNLSAFNGGSGIHTFRAAHVDIVNNTTYWNGSVVDYQELFPNRSDDVVIMNNIIVPRPGGKVTSNNRNTNIRWDCNVYSAAQDVFKGARDSVADPLFVKVARDLRDADFRLKPGSAARDAGCAEVPQALDLAGRKRPQGKGRDRGAYEQ</sequence>
<evidence type="ECO:0000256" key="4">
    <source>
        <dbReference type="SAM" id="MobiDB-lite"/>
    </source>
</evidence>
<dbReference type="Proteomes" id="UP000290637">
    <property type="component" value="Chromosome"/>
</dbReference>
<dbReference type="PANTHER" id="PTHR40088:SF2">
    <property type="entry name" value="SECRETED SUGAR HYDROLASE"/>
    <property type="match status" value="1"/>
</dbReference>
<dbReference type="RefSeq" id="WP_130185046.1">
    <property type="nucleotide sequence ID" value="NZ_CP035913.1"/>
</dbReference>
<keyword evidence="8" id="KW-1185">Reference proteome</keyword>
<keyword evidence="3 5" id="KW-0732">Signal</keyword>
<evidence type="ECO:0000313" key="8">
    <source>
        <dbReference type="Proteomes" id="UP000290637"/>
    </source>
</evidence>
<dbReference type="NCBIfam" id="NF041518">
    <property type="entry name" value="choice_anch_Q"/>
    <property type="match status" value="1"/>
</dbReference>
<evidence type="ECO:0000313" key="7">
    <source>
        <dbReference type="EMBL" id="QBE61909.1"/>
    </source>
</evidence>
<dbReference type="GO" id="GO:0005576">
    <property type="term" value="C:extracellular region"/>
    <property type="evidence" value="ECO:0007669"/>
    <property type="project" value="UniProtKB-SubCell"/>
</dbReference>
<proteinExistence type="predicted"/>
<feature type="region of interest" description="Disordered" evidence="4">
    <location>
        <begin position="454"/>
        <end position="476"/>
    </location>
</feature>
<gene>
    <name evidence="7" type="ORF">EWM63_01965</name>
</gene>
<dbReference type="InterPro" id="IPR011050">
    <property type="entry name" value="Pectin_lyase_fold/virulence"/>
</dbReference>
<dbReference type="SUPFAM" id="SSF51126">
    <property type="entry name" value="Pectin lyase-like"/>
    <property type="match status" value="1"/>
</dbReference>
<dbReference type="InterPro" id="IPR039448">
    <property type="entry name" value="Beta_helix"/>
</dbReference>
<feature type="chain" id="PRO_5020472663" evidence="5">
    <location>
        <begin position="25"/>
        <end position="476"/>
    </location>
</feature>
<feature type="signal peptide" evidence="5">
    <location>
        <begin position="1"/>
        <end position="24"/>
    </location>
</feature>